<keyword evidence="2" id="KW-0472">Membrane</keyword>
<keyword evidence="4" id="KW-1185">Reference proteome</keyword>
<evidence type="ECO:0000256" key="2">
    <source>
        <dbReference type="SAM" id="Phobius"/>
    </source>
</evidence>
<dbReference type="EMBL" id="CAJVPZ010002802">
    <property type="protein sequence ID" value="CAG8519491.1"/>
    <property type="molecule type" value="Genomic_DNA"/>
</dbReference>
<keyword evidence="2" id="KW-1133">Transmembrane helix</keyword>
<gene>
    <name evidence="3" type="ORF">RFULGI_LOCUS3281</name>
</gene>
<dbReference type="OrthoDB" id="2435492at2759"/>
<keyword evidence="1" id="KW-0175">Coiled coil</keyword>
<feature type="coiled-coil region" evidence="1">
    <location>
        <begin position="693"/>
        <end position="720"/>
    </location>
</feature>
<keyword evidence="2" id="KW-0812">Transmembrane</keyword>
<accession>A0A9N9A774</accession>
<reference evidence="3" key="1">
    <citation type="submission" date="2021-06" db="EMBL/GenBank/DDBJ databases">
        <authorList>
            <person name="Kallberg Y."/>
            <person name="Tangrot J."/>
            <person name="Rosling A."/>
        </authorList>
    </citation>
    <scope>NUCLEOTIDE SEQUENCE</scope>
    <source>
        <strain evidence="3">IN212</strain>
    </source>
</reference>
<evidence type="ECO:0000256" key="1">
    <source>
        <dbReference type="SAM" id="Coils"/>
    </source>
</evidence>
<dbReference type="AlphaFoldDB" id="A0A9N9A774"/>
<dbReference type="Proteomes" id="UP000789396">
    <property type="component" value="Unassembled WGS sequence"/>
</dbReference>
<comment type="caution">
    <text evidence="3">The sequence shown here is derived from an EMBL/GenBank/DDBJ whole genome shotgun (WGS) entry which is preliminary data.</text>
</comment>
<evidence type="ECO:0000313" key="3">
    <source>
        <dbReference type="EMBL" id="CAG8519491.1"/>
    </source>
</evidence>
<proteinExistence type="predicted"/>
<evidence type="ECO:0000313" key="4">
    <source>
        <dbReference type="Proteomes" id="UP000789396"/>
    </source>
</evidence>
<name>A0A9N9A774_9GLOM</name>
<feature type="transmembrane region" description="Helical" evidence="2">
    <location>
        <begin position="76"/>
        <end position="98"/>
    </location>
</feature>
<protein>
    <submittedName>
        <fullName evidence="3">13358_t:CDS:1</fullName>
    </submittedName>
</protein>
<sequence>MEEYEIIIDVFNRPPSATGRNEKYVQIVCSPQMKYVATITHMDAATGELQDGEDDQLFKEATLWSVIKKSDESDEFYTLLFSFISPFLLINVYQLYYYRKLEVFDGKEGVRKELYFPNTHNVVNQLAFVQNGDLVIALFEDESTAHLMDPCSLKTRVPAAKLFETDVEIQDPYIIKFDNVIGIINNEVAIYSGLVRKDWIKYLREDLGDHNRIFVLSDSKFITEMIKEELSSDEKHFTNSLFQSEKNSNSIPYRGSYLKWNLYYTPNDKPKSVPKLELEALFYDKDKAEWLPVEGKIRNEKNFNLGKTFLGKTFLDLESYSKTFPDSKFQIIIKNKTLKFGSVSEEKKSYFFKELLEDYISDKFFIINYGPILMETFLFLKEDEWVEKLCKACHDLIFTVDGLKSTSDIQLLSIIIEVFPQLLQRHPIYLARFLSQTAFVLPLADPELILDSEIVSLSSEQHLYHFGTYNNLTEKTSLIDVFISKITKCWNKIRGKSETEEVTPHPSTNGGQSVISYSEATIKLLIPLPKFVNYPKNYIFWDELKNPSPSFFTNSIDLELYKYWNGEALINFKWNTYGLKYYLIAWSVYTVFLCCYTSVVTLSEFLTAWEQQFLLCVAIGLGILHLVHEFRQLIHSPDEYIKSPWNYFAHVSELRDLIREIQIGNWQGFEKPVLSQTLLKAIQAENLEEEDKTNPEEESIKKLENEIKSLKEKINQLINIAEQAT</sequence>
<organism evidence="3 4">
    <name type="scientific">Racocetra fulgida</name>
    <dbReference type="NCBI Taxonomy" id="60492"/>
    <lineage>
        <taxon>Eukaryota</taxon>
        <taxon>Fungi</taxon>
        <taxon>Fungi incertae sedis</taxon>
        <taxon>Mucoromycota</taxon>
        <taxon>Glomeromycotina</taxon>
        <taxon>Glomeromycetes</taxon>
        <taxon>Diversisporales</taxon>
        <taxon>Gigasporaceae</taxon>
        <taxon>Racocetra</taxon>
    </lineage>
</organism>